<comment type="similarity">
    <text evidence="1">Belongs to the short-chain dehydrogenases/reductases (SDR) family.</text>
</comment>
<keyword evidence="3" id="KW-0560">Oxidoreductase</keyword>
<dbReference type="PANTHER" id="PTHR24320">
    <property type="entry name" value="RETINOL DEHYDROGENASE"/>
    <property type="match status" value="1"/>
</dbReference>
<dbReference type="InterPro" id="IPR002347">
    <property type="entry name" value="SDR_fam"/>
</dbReference>
<keyword evidence="2" id="KW-0521">NADP</keyword>
<evidence type="ECO:0000313" key="4">
    <source>
        <dbReference type="EMBL" id="KAH7250977.1"/>
    </source>
</evidence>
<dbReference type="Gene3D" id="3.40.50.720">
    <property type="entry name" value="NAD(P)-binding Rossmann-like Domain"/>
    <property type="match status" value="1"/>
</dbReference>
<dbReference type="Proteomes" id="UP000813427">
    <property type="component" value="Unassembled WGS sequence"/>
</dbReference>
<organism evidence="4 5">
    <name type="scientific">Fusarium tricinctum</name>
    <dbReference type="NCBI Taxonomy" id="61284"/>
    <lineage>
        <taxon>Eukaryota</taxon>
        <taxon>Fungi</taxon>
        <taxon>Dikarya</taxon>
        <taxon>Ascomycota</taxon>
        <taxon>Pezizomycotina</taxon>
        <taxon>Sordariomycetes</taxon>
        <taxon>Hypocreomycetidae</taxon>
        <taxon>Hypocreales</taxon>
        <taxon>Nectriaceae</taxon>
        <taxon>Fusarium</taxon>
        <taxon>Fusarium tricinctum species complex</taxon>
    </lineage>
</organism>
<evidence type="ECO:0000256" key="3">
    <source>
        <dbReference type="ARBA" id="ARBA00023002"/>
    </source>
</evidence>
<comment type="caution">
    <text evidence="4">The sequence shown here is derived from an EMBL/GenBank/DDBJ whole genome shotgun (WGS) entry which is preliminary data.</text>
</comment>
<protein>
    <submittedName>
        <fullName evidence="4">Uncharacterized protein</fullName>
    </submittedName>
</protein>
<evidence type="ECO:0000313" key="5">
    <source>
        <dbReference type="Proteomes" id="UP000813427"/>
    </source>
</evidence>
<dbReference type="SUPFAM" id="SSF51735">
    <property type="entry name" value="NAD(P)-binding Rossmann-fold domains"/>
    <property type="match status" value="1"/>
</dbReference>
<accession>A0A8K0S0H3</accession>
<dbReference type="Pfam" id="PF11905">
    <property type="entry name" value="DUF3425"/>
    <property type="match status" value="1"/>
</dbReference>
<dbReference type="GO" id="GO:0016491">
    <property type="term" value="F:oxidoreductase activity"/>
    <property type="evidence" value="ECO:0007669"/>
    <property type="project" value="UniProtKB-KW"/>
</dbReference>
<dbReference type="PRINTS" id="PR00081">
    <property type="entry name" value="GDHRDH"/>
</dbReference>
<sequence length="559" mass="61715">MKPNWEPFVQSTADDWTAVPDPAQRKRIQNRLSQRARRMYPKQSDVNDLDTGALVRMNAASSREQPSTEGLGAAFVDIFDPSLLDTQYMAQTPMSDTHFLVLSDMTSTAALVAIAHCLNLDCQDKPGFHIRASDSSLPNAIAPTQLQKSVAHPSYLDMLPWASLRDRLLKSLSTINEGEFTRDLRVGSLRVWGAVPWDTMGWEVSEDFAKRWWFLMDGGIIQTTNFWRSQRATIMQAIFTQLFPPTPTFTEDNVPSLESRVFMVTGGTSGIGLELVSMLYAKGGTIYLPCRSATKGTQTVNTIRAAHPGSTGDLKILHIDLNDLASVAVCASSFLAQESRLDVLFNNAGMSYAPVDEVTVQGHEPHMGINCLAPFLLTKLLLPVLKQTARINPGPSTRVIFLGSGIVDMTSPPGGVPLAELTPGNQSKNPARNYTISKTANWFLASEFDRRVRDDGVVCICQNPGNLSTGIWDRVPWLLRVPNKVFLHPPKRGAYAELWAGLSTEIKLEDGGRYGIPWGRWHPGPRKDLLQSLKGKGEGGSGVAAKFWDWCDEQTKQFV</sequence>
<dbReference type="Pfam" id="PF00106">
    <property type="entry name" value="adh_short"/>
    <property type="match status" value="1"/>
</dbReference>
<dbReference type="OrthoDB" id="191139at2759"/>
<dbReference type="InterPro" id="IPR036291">
    <property type="entry name" value="NAD(P)-bd_dom_sf"/>
</dbReference>
<evidence type="ECO:0000256" key="1">
    <source>
        <dbReference type="ARBA" id="ARBA00006484"/>
    </source>
</evidence>
<evidence type="ECO:0000256" key="2">
    <source>
        <dbReference type="ARBA" id="ARBA00022857"/>
    </source>
</evidence>
<dbReference type="EMBL" id="JAGPXF010000003">
    <property type="protein sequence ID" value="KAH7250977.1"/>
    <property type="molecule type" value="Genomic_DNA"/>
</dbReference>
<reference evidence="4" key="1">
    <citation type="journal article" date="2021" name="Nat. Commun.">
        <title>Genetic determinants of endophytism in the Arabidopsis root mycobiome.</title>
        <authorList>
            <person name="Mesny F."/>
            <person name="Miyauchi S."/>
            <person name="Thiergart T."/>
            <person name="Pickel B."/>
            <person name="Atanasova L."/>
            <person name="Karlsson M."/>
            <person name="Huettel B."/>
            <person name="Barry K.W."/>
            <person name="Haridas S."/>
            <person name="Chen C."/>
            <person name="Bauer D."/>
            <person name="Andreopoulos W."/>
            <person name="Pangilinan J."/>
            <person name="LaButti K."/>
            <person name="Riley R."/>
            <person name="Lipzen A."/>
            <person name="Clum A."/>
            <person name="Drula E."/>
            <person name="Henrissat B."/>
            <person name="Kohler A."/>
            <person name="Grigoriev I.V."/>
            <person name="Martin F.M."/>
            <person name="Hacquard S."/>
        </authorList>
    </citation>
    <scope>NUCLEOTIDE SEQUENCE</scope>
    <source>
        <strain evidence="4">MPI-SDFR-AT-0068</strain>
    </source>
</reference>
<keyword evidence="5" id="KW-1185">Reference proteome</keyword>
<name>A0A8K0S0H3_9HYPO</name>
<dbReference type="InterPro" id="IPR021833">
    <property type="entry name" value="DUF3425"/>
</dbReference>
<gene>
    <name evidence="4" type="ORF">BKA59DRAFT_434633</name>
</gene>
<dbReference type="PANTHER" id="PTHR24320:SF236">
    <property type="entry name" value="SHORT-CHAIN DEHYDROGENASE-RELATED"/>
    <property type="match status" value="1"/>
</dbReference>
<proteinExistence type="inferred from homology"/>
<dbReference type="AlphaFoldDB" id="A0A8K0S0H3"/>